<dbReference type="RefSeq" id="WP_092615845.1">
    <property type="nucleotide sequence ID" value="NZ_FMYK01000001.1"/>
</dbReference>
<name>A0A1G6H1S6_9GAMM</name>
<dbReference type="Proteomes" id="UP000242317">
    <property type="component" value="Unassembled WGS sequence"/>
</dbReference>
<protein>
    <submittedName>
        <fullName evidence="3">Uncharacterized protein</fullName>
    </submittedName>
</protein>
<keyword evidence="2" id="KW-1133">Transmembrane helix</keyword>
<keyword evidence="2" id="KW-0812">Transmembrane</keyword>
<feature type="region of interest" description="Disordered" evidence="1">
    <location>
        <begin position="71"/>
        <end position="100"/>
    </location>
</feature>
<dbReference type="AlphaFoldDB" id="A0A1G6H1S6"/>
<proteinExistence type="predicted"/>
<gene>
    <name evidence="3" type="ORF">SAMN05421749_101665</name>
</gene>
<evidence type="ECO:0000313" key="4">
    <source>
        <dbReference type="Proteomes" id="UP000242317"/>
    </source>
</evidence>
<evidence type="ECO:0000313" key="3">
    <source>
        <dbReference type="EMBL" id="SDB88222.1"/>
    </source>
</evidence>
<accession>A0A1G6H1S6</accession>
<evidence type="ECO:0000256" key="1">
    <source>
        <dbReference type="SAM" id="MobiDB-lite"/>
    </source>
</evidence>
<evidence type="ECO:0000256" key="2">
    <source>
        <dbReference type="SAM" id="Phobius"/>
    </source>
</evidence>
<feature type="transmembrane region" description="Helical" evidence="2">
    <location>
        <begin position="12"/>
        <end position="37"/>
    </location>
</feature>
<organism evidence="3 4">
    <name type="scientific">Acinetobacter marinus</name>
    <dbReference type="NCBI Taxonomy" id="281375"/>
    <lineage>
        <taxon>Bacteria</taxon>
        <taxon>Pseudomonadati</taxon>
        <taxon>Pseudomonadota</taxon>
        <taxon>Gammaproteobacteria</taxon>
        <taxon>Moraxellales</taxon>
        <taxon>Moraxellaceae</taxon>
        <taxon>Acinetobacter</taxon>
    </lineage>
</organism>
<keyword evidence="2" id="KW-0472">Membrane</keyword>
<feature type="compositionally biased region" description="Polar residues" evidence="1">
    <location>
        <begin position="71"/>
        <end position="92"/>
    </location>
</feature>
<keyword evidence="4" id="KW-1185">Reference proteome</keyword>
<reference evidence="4" key="1">
    <citation type="submission" date="2016-09" db="EMBL/GenBank/DDBJ databases">
        <authorList>
            <person name="Varghese N."/>
            <person name="Submissions S."/>
        </authorList>
    </citation>
    <scope>NUCLEOTIDE SEQUENCE [LARGE SCALE GENOMIC DNA]</scope>
    <source>
        <strain evidence="4">ANC 3699</strain>
    </source>
</reference>
<dbReference type="EMBL" id="FMYK01000001">
    <property type="protein sequence ID" value="SDB88222.1"/>
    <property type="molecule type" value="Genomic_DNA"/>
</dbReference>
<sequence length="100" mass="10842">MSDEYAKSDKSIFGWKGVIIALIFAAIFLGFLFLSIANEPDYMPSQKRKQAAEAAAQQAATDAKMANATTLESNTEMAMPEANSTDATATEMNHSEQHAH</sequence>